<dbReference type="EMBL" id="JAKCXM010000634">
    <property type="protein sequence ID" value="KAJ0392448.1"/>
    <property type="molecule type" value="Genomic_DNA"/>
</dbReference>
<feature type="transmembrane region" description="Helical" evidence="2">
    <location>
        <begin position="279"/>
        <end position="304"/>
    </location>
</feature>
<feature type="compositionally biased region" description="Low complexity" evidence="1">
    <location>
        <begin position="337"/>
        <end position="348"/>
    </location>
</feature>
<proteinExistence type="predicted"/>
<comment type="caution">
    <text evidence="4">The sequence shown here is derived from an EMBL/GenBank/DDBJ whole genome shotgun (WGS) entry which is preliminary data.</text>
</comment>
<evidence type="ECO:0000313" key="5">
    <source>
        <dbReference type="Proteomes" id="UP001209570"/>
    </source>
</evidence>
<protein>
    <recommendedName>
        <fullName evidence="6">TKL protein kinase</fullName>
    </recommendedName>
</protein>
<evidence type="ECO:0000256" key="3">
    <source>
        <dbReference type="SAM" id="SignalP"/>
    </source>
</evidence>
<feature type="chain" id="PRO_5041921967" description="TKL protein kinase" evidence="3">
    <location>
        <begin position="30"/>
        <end position="371"/>
    </location>
</feature>
<name>A0AAD5L9B0_PYTIN</name>
<dbReference type="Proteomes" id="UP001209570">
    <property type="component" value="Unassembled WGS sequence"/>
</dbReference>
<evidence type="ECO:0008006" key="6">
    <source>
        <dbReference type="Google" id="ProtNLM"/>
    </source>
</evidence>
<keyword evidence="3" id="KW-0732">Signal</keyword>
<dbReference type="AlphaFoldDB" id="A0AAD5L9B0"/>
<evidence type="ECO:0000256" key="1">
    <source>
        <dbReference type="SAM" id="MobiDB-lite"/>
    </source>
</evidence>
<keyword evidence="2" id="KW-0472">Membrane</keyword>
<feature type="compositionally biased region" description="Polar residues" evidence="1">
    <location>
        <begin position="354"/>
        <end position="364"/>
    </location>
</feature>
<evidence type="ECO:0000256" key="2">
    <source>
        <dbReference type="SAM" id="Phobius"/>
    </source>
</evidence>
<keyword evidence="2" id="KW-0812">Transmembrane</keyword>
<keyword evidence="2" id="KW-1133">Transmembrane helix</keyword>
<feature type="region of interest" description="Disordered" evidence="1">
    <location>
        <begin position="320"/>
        <end position="371"/>
    </location>
</feature>
<feature type="signal peptide" evidence="3">
    <location>
        <begin position="1"/>
        <end position="29"/>
    </location>
</feature>
<organism evidence="4 5">
    <name type="scientific">Pythium insidiosum</name>
    <name type="common">Pythiosis disease agent</name>
    <dbReference type="NCBI Taxonomy" id="114742"/>
    <lineage>
        <taxon>Eukaryota</taxon>
        <taxon>Sar</taxon>
        <taxon>Stramenopiles</taxon>
        <taxon>Oomycota</taxon>
        <taxon>Peronosporomycetes</taxon>
        <taxon>Pythiales</taxon>
        <taxon>Pythiaceae</taxon>
        <taxon>Pythium</taxon>
    </lineage>
</organism>
<accession>A0AAD5L9B0</accession>
<keyword evidence="5" id="KW-1185">Reference proteome</keyword>
<evidence type="ECO:0000313" key="4">
    <source>
        <dbReference type="EMBL" id="KAJ0392448.1"/>
    </source>
</evidence>
<sequence>MNMAAPRRWLAYTLLLLLLLLSSISASLASQCASCRLAAWNCSSGDAPHEEEQHAAPELRRGDGKHAFVERPLEVCDAQGRIQVDDVFCDSDECVCAADKRCVSLELGCRNIHMARSRKRCIGATAVQSRFRKCAIAQRLTERADANLEPDWVNFKSQCESDDCRAVRHLSQCGVVQCGYLIVAWREATVSGEEYRFIVDGSRESDMAAGTFLFSASKKLAKSASPATCAAISSAKIEPCYSLQTRNHKNGTCDGVYFQVDTALTATNGEKYELSTLSWPVWLTVVGSVAAALGAVTTVVVMYVRLRRMQRDDTHVGMHLLGVRPVDTEPDASTEGSEPSRASSASSTRELRQRTLSPTSQSRAEPSPEGF</sequence>
<gene>
    <name evidence="4" type="ORF">P43SY_009589</name>
</gene>
<reference evidence="4" key="1">
    <citation type="submission" date="2021-12" db="EMBL/GenBank/DDBJ databases">
        <title>Prjna785345.</title>
        <authorList>
            <person name="Rujirawat T."/>
            <person name="Krajaejun T."/>
        </authorList>
    </citation>
    <scope>NUCLEOTIDE SEQUENCE</scope>
    <source>
        <strain evidence="4">Pi057C3</strain>
    </source>
</reference>